<dbReference type="SUPFAM" id="SSF49265">
    <property type="entry name" value="Fibronectin type III"/>
    <property type="match status" value="3"/>
</dbReference>
<accession>A0A1M7ZIE8</accession>
<dbReference type="Pfam" id="PF02494">
    <property type="entry name" value="HYR"/>
    <property type="match status" value="1"/>
</dbReference>
<feature type="domain" description="HYR" evidence="3">
    <location>
        <begin position="3201"/>
        <end position="3285"/>
    </location>
</feature>
<dbReference type="RefSeq" id="WP_170865154.1">
    <property type="nucleotide sequence ID" value="NZ_FRXN01000005.1"/>
</dbReference>
<protein>
    <submittedName>
        <fullName evidence="4">CARDB protein</fullName>
    </submittedName>
</protein>
<organism evidence="4 5">
    <name type="scientific">Algoriphagus zhangzhouensis</name>
    <dbReference type="NCBI Taxonomy" id="1073327"/>
    <lineage>
        <taxon>Bacteria</taxon>
        <taxon>Pseudomonadati</taxon>
        <taxon>Bacteroidota</taxon>
        <taxon>Cytophagia</taxon>
        <taxon>Cytophagales</taxon>
        <taxon>Cyclobacteriaceae</taxon>
        <taxon>Algoriphagus</taxon>
    </lineage>
</organism>
<dbReference type="SMART" id="SM00274">
    <property type="entry name" value="FOLN"/>
    <property type="match status" value="10"/>
</dbReference>
<proteinExistence type="predicted"/>
<dbReference type="InterPro" id="IPR013783">
    <property type="entry name" value="Ig-like_fold"/>
</dbReference>
<dbReference type="SUPFAM" id="SSF49464">
    <property type="entry name" value="Carboxypeptidase regulatory domain-like"/>
    <property type="match status" value="7"/>
</dbReference>
<evidence type="ECO:0000256" key="1">
    <source>
        <dbReference type="ARBA" id="ARBA00022737"/>
    </source>
</evidence>
<dbReference type="Gene3D" id="2.60.40.1120">
    <property type="entry name" value="Carboxypeptidase-like, regulatory domain"/>
    <property type="match status" value="4"/>
</dbReference>
<evidence type="ECO:0000313" key="4">
    <source>
        <dbReference type="EMBL" id="SHO64602.1"/>
    </source>
</evidence>
<keyword evidence="1" id="KW-0677">Repeat</keyword>
<dbReference type="Pfam" id="PF07705">
    <property type="entry name" value="CARDB"/>
    <property type="match status" value="6"/>
</dbReference>
<feature type="transmembrane region" description="Helical" evidence="2">
    <location>
        <begin position="20"/>
        <end position="38"/>
    </location>
</feature>
<keyword evidence="2" id="KW-0472">Membrane</keyword>
<dbReference type="InterPro" id="IPR011635">
    <property type="entry name" value="CARDB"/>
</dbReference>
<dbReference type="SUPFAM" id="SSF57184">
    <property type="entry name" value="Growth factor receptor domain"/>
    <property type="match status" value="2"/>
</dbReference>
<evidence type="ECO:0000256" key="2">
    <source>
        <dbReference type="SAM" id="Phobius"/>
    </source>
</evidence>
<keyword evidence="5" id="KW-1185">Reference proteome</keyword>
<reference evidence="5" key="1">
    <citation type="submission" date="2016-12" db="EMBL/GenBank/DDBJ databases">
        <authorList>
            <person name="Varghese N."/>
            <person name="Submissions S."/>
        </authorList>
    </citation>
    <scope>NUCLEOTIDE SEQUENCE [LARGE SCALE GENOMIC DNA]</scope>
    <source>
        <strain evidence="5">DSM 25035</strain>
    </source>
</reference>
<dbReference type="Proteomes" id="UP000184609">
    <property type="component" value="Unassembled WGS sequence"/>
</dbReference>
<dbReference type="InterPro" id="IPR009030">
    <property type="entry name" value="Growth_fac_rcpt_cys_sf"/>
</dbReference>
<dbReference type="SMART" id="SM00060">
    <property type="entry name" value="FN3"/>
    <property type="match status" value="7"/>
</dbReference>
<gene>
    <name evidence="4" type="ORF">SAMN04488108_3561</name>
</gene>
<dbReference type="InterPro" id="IPR003961">
    <property type="entry name" value="FN3_dom"/>
</dbReference>
<keyword evidence="2" id="KW-1133">Transmembrane helix</keyword>
<evidence type="ECO:0000259" key="3">
    <source>
        <dbReference type="PROSITE" id="PS50825"/>
    </source>
</evidence>
<evidence type="ECO:0000313" key="5">
    <source>
        <dbReference type="Proteomes" id="UP000184609"/>
    </source>
</evidence>
<dbReference type="Gene3D" id="2.60.40.10">
    <property type="entry name" value="Immunoglobulins"/>
    <property type="match status" value="10"/>
</dbReference>
<feature type="non-terminal residue" evidence="4">
    <location>
        <position position="3338"/>
    </location>
</feature>
<dbReference type="PANTHER" id="PTHR36519:SF6">
    <property type="entry name" value="LATE NODULIN-RELATED"/>
    <property type="match status" value="1"/>
</dbReference>
<keyword evidence="2" id="KW-0812">Transmembrane</keyword>
<dbReference type="InterPro" id="IPR036116">
    <property type="entry name" value="FN3_sf"/>
</dbReference>
<sequence>MFELQSRCSLFNHGTFSKSIYFFTLLFLLPVLSLFAQAPTVPSSNFSVSNIDGSTFYVSFSAGDGQKRIIIASENPVTASPSNGVDYTPGNFGLGNEIAPGQFVVYDGASSGTWLYGFSPATTYYLKIVEYNGIDFSTEYLTSDFLLGEVTTISGPTVQASNLLFSNVTGNSMNLNWTNGDGWGRTIIARAGAEVNVEPEDLVNYSYSQNFGLGSDMGDGNFVVYSGTGSTMNLSNLATNTTYHFKIFEYKGNSGRVYLRPGFSGSQQTGSEPTVPASNFYTSNVDGNRFYYGFSAGNGTRRLVVAKLGSPVSFVPEDGQSYTGSTTFGSGQEVATGEFVVYEGTSSGSWLYGLQTESTYYFSIFESNGSGTQIDYLQSTYLSGIESTINRPTVQTSNLVFSNVTGNSIGLSWTNGDGWGRIIIARADAEVNIEPEDLINYSPSSSFGAGSNLGDGNYVVFNGGGSSLNLSNLDPNRTYHFKIFEYRGNNGRLYLRPGITGSQLTASEPTTPASNFYTSNVDGNRFFYGFSAGNGTRRLVIAKLGSPVSFVPEDGQTYTASTTFGSGQEVSAGEFVVYEGTSSGSWIYGLQTESTYHFSVFESNGTGAERDYLQNPYLTGSQSTINRPTVQVSNLQFSNVTGNSIGLSWTNGDGWGRTIIARPDSEVNVEPEDLTNYSPSSSFGSGSSLGDGNYVVFNGSGSSMTLSNVDPNRTYHFKIFEYRGNNGRLYLRPGLSGNQLTGTAPTVPASNFYTSNVDGDRFYYGFTKGNGTKRVVIAKAGSPVTFTPEDGQTYSGSTTFGSGQEVSLDEFVVYEGTGSGSWLYGLIPGTEYHFAIFEHNGDGQYYLIDPYLEAFQATLGTPTVQSSSAFTSSRSNTSINISWTKGNGSNRILLGRKDGPVNVEPSDLSSYSSSSVFGQREIGTGNYVLYSSSGNAVNITNLEPGTNYHFALFEYNGSSAKMYLRPGYQFSLETYGERPTVQTSNASFSQITNDSFTVDFTKGNGSGRIVLAKAGSPVDAGPSDFTSYNSNGHFAWGDEIGNGNFVIYQGSDETFLLEGLSAGTVYYLAFFEYAMSASGELYLAPAYTSSQETLTPIDLALTTLINPLSDCELSSGEEVQVEISNLTEYPVDYIKLSYSINGGDPVIEELSQIDLIPSNGTYTFTFNQLADLSIDQVYQFEVNLMIEDDLDPSNDMIQIEVENYADLVTSITPNTSINQGESLLLEASGGLSYLWSTGESSSQITVQPTETTTFTVVITGENGCQVERSVLVEVIPDLCYNVTCPPGYTCYEGSCYATFVTVTGTVRDLDTATPLENVAVTNGGVTVFTAPDGTYSIEAQVLTDLTFELAGYQSQSLEVPDEAAPVIDVDLENPCYNVTCPPGYTCYEGSCFATFVTVTGTVKDVDTASPLENVAVTNGGTTVFTAPDGTYSIEAQVLSDLTFELTGYQSQSFEVPDESTPIIDAELIADACWGVVCPPGYTCYEGSCFATFVTVTGTVRDLATASPLENVAVTNGGITVFTAPDGTYSIEAQVLTDLTFELTGYQSQSIEVPDEAAPVIDVDLENPCYNVTCPPGYTCYEGSCFATFVTVTGTVRDADTAAPLDNVAVTNGGTTVFTAPDGTYSIEAQVLSDLTFELTGYQSQSFEVLDESNPIIDAELIADACWGVVCPPGYTCYEGSCYATFVTVTGTVRDLDTATPLENVAVTNGGITVFTASDGSYSIEAQVLTDLTFELAGYQSQSIEVLDEVAPVIDVDLENPCYNVTCPPGYTCYEGSCFATFVTVTGTVRDADTAAPLENVVVRNGAMIVYTAPDGTYSIEAQVLTDLTFELTGYQSQSFEIPDESAPIINIDLENPCFNSTCPEGFVCYQGSCYPEEDPCLGVTCPIGYSCYEGSCFATFVTVTGTVRDADTASPLADVAVSNGGETVFTSSEGTYSIEIQVLTNLSFELEGYETQSIQVPDQESPVIDVDLISNPCYNITCPDGYICYQGSCYLQEDPCSGVICPEGYECYEGSCFPKFVTVTGTVRDADSLTPLQGVAVGDGNTTVFTAPDGTYNIEAQVIGDLIFSLTSYNSQTIQVPNESNPVIDVDLLSLCSNLSCPEGYACYEGSCFPIACQSELGELTFSPALGDGETEFVFSITYTDPDEIALALGYPRLILEEINSSGTFETSYILEELDPSDENLADGKVYQILISDLNPASTFRAKVEASNLLACDQASDWIAGPTLSDSDIDLGIFANNISFSNENPNAFEPITVFARVRNYSGQPVENISVTAYDGDIQIFNTIIPTLNGNANIDLSWPYSFESAGFYPIKVVIDEANEIQEINELNNFAIRPVLVGDYVLPGGMEVEASMNSYTVYPGQYVTLNGLAQYFGIDDGVNPDVVGAAVEIQWANGTVNLTTRGDGSFSQSFKMPSVPGTYMFSGQVTDYTLTGEIAPMEVEVIPFPNKPDLIAAVELDELEILQGQAVTGRATITNAGDATAYNFLFQWRNCEIQLGEELIGSLAPGESLSFEFSTQISALGNCFNKNNCYFQAVADPGNQVDEKSKSNNSRIRYVTVYPNAPDLTVSQSYTPSSSKMESPTQVYVRVDNIGGIAVENTFTVNTYVDGSLVDIRDFPGLEPCAKINYTLNLDFELLEDHLVEIKVDEPIGSGQIAEHKEDNNEYSKLIRYVAPPVLYPNLNVQINDLTVNPISPLENQDFEINAVFRNNGSAPVTEDIAIRWIINESGSETVIDDIWTGGLAVGETAQISAPANLNAYGNHFVRLQLDPANTIAESYETDNKAEMPLCTDFEAIQVGNVWNGGFFVNTQQYLTLKVKNKGLFTATNVNVAFELDGFQIAETTLPSVPPSYSGSGVSVSIPYVFTESGTFVLKAIIDGEDQWIECNEGNNTWSKSITVKGPQPDLRILSEFISPTELNPEPDEQVQIFLSFENIGVVDAGPFKLRLLMDDQILGQDISVSGLGAGKISTVAIPTPYSSSTAGIKVMKGQVDPDQLANDVNYNNNEATRALVVGTAPNLYFENISFSYLCPKIGDEISIHVDIFNEGDLASNAELEFAYITDNDTIPIETKAIFVDLQSGISESINWTVVNPEYPILARIKNSDPQEFNVLDNGIVGEIKDIIPPTLLTQNLELFLDESGLVNLVAEDFDNGSYDEGCGIESMTLDQNSLDCSVLDTWIPLQFTATDFAGNSSSQEVLVMVKDNILPTIENMPASIVVGNDPGNCTAIVSWIEPIALDNCSGSSIQQITGQPNGSAFGLGEHLILYQAVDASGNTIQNGFTITVSDTEAPSLVAPANIIVGTDPGLCEASNVDLGEAQSGDNCGGVQVTNDAPTIFPLG</sequence>
<dbReference type="InterPro" id="IPR008969">
    <property type="entry name" value="CarboxyPept-like_regulatory"/>
</dbReference>
<dbReference type="InterPro" id="IPR003410">
    <property type="entry name" value="HYR_dom"/>
</dbReference>
<dbReference type="PANTHER" id="PTHR36519">
    <property type="entry name" value="FIP (FUNGUS-INDUCED PROTEIN) RELATED-RELATED"/>
    <property type="match status" value="1"/>
</dbReference>
<name>A0A1M7ZIE8_9BACT</name>
<dbReference type="PROSITE" id="PS50825">
    <property type="entry name" value="HYR"/>
    <property type="match status" value="1"/>
</dbReference>
<dbReference type="InterPro" id="IPR003645">
    <property type="entry name" value="Fol_N"/>
</dbReference>
<dbReference type="EMBL" id="FRXN01000005">
    <property type="protein sequence ID" value="SHO64602.1"/>
    <property type="molecule type" value="Genomic_DNA"/>
</dbReference>